<protein>
    <submittedName>
        <fullName evidence="4">2-isopropylmalate synthase</fullName>
    </submittedName>
</protein>
<dbReference type="EMBL" id="QZJZ01000022">
    <property type="protein sequence ID" value="RJP60798.1"/>
    <property type="molecule type" value="Genomic_DNA"/>
</dbReference>
<evidence type="ECO:0000256" key="2">
    <source>
        <dbReference type="ARBA" id="ARBA00022679"/>
    </source>
</evidence>
<dbReference type="SUPFAM" id="SSF51569">
    <property type="entry name" value="Aldolase"/>
    <property type="match status" value="1"/>
</dbReference>
<dbReference type="PROSITE" id="PS50991">
    <property type="entry name" value="PYR_CT"/>
    <property type="match status" value="1"/>
</dbReference>
<reference evidence="4 5" key="1">
    <citation type="journal article" date="2017" name="ISME J.">
        <title>Energy and carbon metabolisms in a deep terrestrial subsurface fluid microbial community.</title>
        <authorList>
            <person name="Momper L."/>
            <person name="Jungbluth S.P."/>
            <person name="Lee M.D."/>
            <person name="Amend J.P."/>
        </authorList>
    </citation>
    <scope>NUCLEOTIDE SEQUENCE [LARGE SCALE GENOMIC DNA]</scope>
    <source>
        <strain evidence="4">SURF_26</strain>
    </source>
</reference>
<feature type="domain" description="Pyruvate carboxyltransferase" evidence="3">
    <location>
        <begin position="55"/>
        <end position="325"/>
    </location>
</feature>
<dbReference type="PANTHER" id="PTHR42880">
    <property type="entry name" value="HOMOCITRATE SYNTHASE"/>
    <property type="match status" value="1"/>
</dbReference>
<sequence>MDSSKKRKLIEPKPIKYDLQDVTEPNLYEELFDYDQVCKISFDNVTFPMELPANFWITDTTFRDGQQARPPYTVNQIVSIFDMLHKLGGPNGVIRQSEFFLYSPTDREAVEKCLERNYRFPEVTGWIRAVKADFKLVKEIGLKETGILTSASDYHIFLKLKKSRREAMNSYLEIVRAALDEGIVPRCHLEDITRADFYGFIIPFVQELMKLSAESGIPIKIRACDTMGYGVPFVEAALPRSVPKLIHGLIYDGGVPSEQLEWHGHNDFHKVLVNGTSAWLYGCSAVNGTVLGFGERTGNPPIEGLIIDYISLFGSDNGVDTTVITDVGDYFRKEIKAQIPDNYPFVGAEFNTTRAGIHADGVTKDERIYNIFNTDKLLKRPLGVTITNVSGTAGIAHWVNTTLRLKGEERIDKRNPGIVTLYQWVSEQYNNGRTTGIANEEMVEQAKTALPEYFA</sequence>
<keyword evidence="2" id="KW-0808">Transferase</keyword>
<dbReference type="InterPro" id="IPR013785">
    <property type="entry name" value="Aldolase_TIM"/>
</dbReference>
<evidence type="ECO:0000256" key="1">
    <source>
        <dbReference type="ARBA" id="ARBA00006154"/>
    </source>
</evidence>
<evidence type="ECO:0000313" key="4">
    <source>
        <dbReference type="EMBL" id="RJP60798.1"/>
    </source>
</evidence>
<dbReference type="Pfam" id="PF00682">
    <property type="entry name" value="HMGL-like"/>
    <property type="match status" value="1"/>
</dbReference>
<accession>A0A3A4REK8</accession>
<dbReference type="PANTHER" id="PTHR42880:SF1">
    <property type="entry name" value="ISOPROPYLMALATE_HOMOCITRATE_CITRAMALATE SYNTHASE FAMILY PROTEIN"/>
    <property type="match status" value="1"/>
</dbReference>
<dbReference type="AlphaFoldDB" id="A0A3A4REK8"/>
<dbReference type="Proteomes" id="UP000266426">
    <property type="component" value="Unassembled WGS sequence"/>
</dbReference>
<gene>
    <name evidence="4" type="ORF">C4541_03425</name>
</gene>
<dbReference type="CDD" id="cd07947">
    <property type="entry name" value="DRE_TIM_Re_CS"/>
    <property type="match status" value="1"/>
</dbReference>
<dbReference type="GO" id="GO:0016740">
    <property type="term" value="F:transferase activity"/>
    <property type="evidence" value="ECO:0007669"/>
    <property type="project" value="UniProtKB-KW"/>
</dbReference>
<name>A0A3A4REK8_9BACT</name>
<organism evidence="4 5">
    <name type="scientific">Candidatus Auribacter fodinae</name>
    <dbReference type="NCBI Taxonomy" id="2093366"/>
    <lineage>
        <taxon>Bacteria</taxon>
        <taxon>Pseudomonadati</taxon>
        <taxon>Candidatus Auribacterota</taxon>
        <taxon>Candidatus Auribacteria</taxon>
        <taxon>Candidatus Auribacterales</taxon>
        <taxon>Candidatus Auribacteraceae</taxon>
        <taxon>Candidatus Auribacter</taxon>
    </lineage>
</organism>
<comment type="caution">
    <text evidence="4">The sequence shown here is derived from an EMBL/GenBank/DDBJ whole genome shotgun (WGS) entry which is preliminary data.</text>
</comment>
<comment type="similarity">
    <text evidence="1">Belongs to the alpha-IPM synthase/homocitrate synthase family.</text>
</comment>
<dbReference type="InterPro" id="IPR000891">
    <property type="entry name" value="PYR_CT"/>
</dbReference>
<proteinExistence type="inferred from homology"/>
<evidence type="ECO:0000259" key="3">
    <source>
        <dbReference type="PROSITE" id="PS50991"/>
    </source>
</evidence>
<dbReference type="Gene3D" id="3.20.20.70">
    <property type="entry name" value="Aldolase class I"/>
    <property type="match status" value="1"/>
</dbReference>
<evidence type="ECO:0000313" key="5">
    <source>
        <dbReference type="Proteomes" id="UP000266426"/>
    </source>
</evidence>